<dbReference type="EMBL" id="BMKW01000013">
    <property type="protein sequence ID" value="GGJ34984.1"/>
    <property type="molecule type" value="Genomic_DNA"/>
</dbReference>
<protein>
    <submittedName>
        <fullName evidence="8">M3 family oligoendopeptidase</fullName>
    </submittedName>
</protein>
<keyword evidence="5 6" id="KW-0482">Metalloprotease</keyword>
<dbReference type="Gene3D" id="1.10.1370.30">
    <property type="match status" value="1"/>
</dbReference>
<comment type="similarity">
    <text evidence="6">Belongs to the peptidase M3 family.</text>
</comment>
<comment type="caution">
    <text evidence="8">The sequence shown here is derived from an EMBL/GenBank/DDBJ whole genome shotgun (WGS) entry which is preliminary data.</text>
</comment>
<dbReference type="SUPFAM" id="SSF55486">
    <property type="entry name" value="Metalloproteases ('zincins'), catalytic domain"/>
    <property type="match status" value="1"/>
</dbReference>
<dbReference type="PANTHER" id="PTHR11804">
    <property type="entry name" value="PROTEASE M3 THIMET OLIGOPEPTIDASE-RELATED"/>
    <property type="match status" value="1"/>
</dbReference>
<evidence type="ECO:0000313" key="9">
    <source>
        <dbReference type="Proteomes" id="UP000661507"/>
    </source>
</evidence>
<dbReference type="Pfam" id="PF01432">
    <property type="entry name" value="Peptidase_M3"/>
    <property type="match status" value="1"/>
</dbReference>
<sequence>MNPDTAGPPMTLRFTEISAPRPDSDSLAAQHDAIDTLLDDGDRAAALAAWDKARRDYETWSSLVHLTFAQDTTDKEAVAAREYADALAPEAATHETALKRRLLANPDRAGLEALAGAHAVALWETDITAFDPAIAAETEEESRLGARYTALLAGAKVSVQAKEVNLSGLAPFAEDPDRSIRHEAETARWDFFARNGEELDSIYDQLVGLRTGMARKLGDATFTPLAYRRMRRLDYGPADVARYRESVARHVTPLVARILEARRATHGWDKLRYWDESLIDAAGNPKPAGDHDMLVMAAQEMFARMDPRLSGFYAMMREGGFIDLKNRPGKAGGGFCTSFPSVGAPFIFANFNGTHNDIGVFTHEMGHAFQCWESRNQPGVDYLWPTMEAAEIHSMGLEYLTHPHMGLLVGDAAADRYRAMHLVSALSFLPYGVCVDHFQHEVYANPEATPAERHAMWQRLEKFYMPWTDYGDLAYPAKGGRWQAKQHIYNSPFYYIDYTLALCVALQFWVWSRRDPKGALDAYVALCGRGGSMPFQGLVASAGLTSPFAEGALEAAVAEAAAVLGL</sequence>
<evidence type="ECO:0000259" key="7">
    <source>
        <dbReference type="Pfam" id="PF01432"/>
    </source>
</evidence>
<evidence type="ECO:0000256" key="4">
    <source>
        <dbReference type="ARBA" id="ARBA00022833"/>
    </source>
</evidence>
<evidence type="ECO:0000313" key="8">
    <source>
        <dbReference type="EMBL" id="GGJ34984.1"/>
    </source>
</evidence>
<evidence type="ECO:0000256" key="3">
    <source>
        <dbReference type="ARBA" id="ARBA00022801"/>
    </source>
</evidence>
<comment type="cofactor">
    <cofactor evidence="6">
        <name>Zn(2+)</name>
        <dbReference type="ChEBI" id="CHEBI:29105"/>
    </cofactor>
    <text evidence="6">Binds 1 zinc ion.</text>
</comment>
<keyword evidence="9" id="KW-1185">Reference proteome</keyword>
<evidence type="ECO:0000256" key="1">
    <source>
        <dbReference type="ARBA" id="ARBA00022670"/>
    </source>
</evidence>
<keyword evidence="2 6" id="KW-0479">Metal-binding</keyword>
<evidence type="ECO:0000256" key="6">
    <source>
        <dbReference type="RuleBase" id="RU003435"/>
    </source>
</evidence>
<keyword evidence="1 6" id="KW-0645">Protease</keyword>
<dbReference type="AlphaFoldDB" id="A0A917NXJ5"/>
<organism evidence="8 9">
    <name type="scientific">Neoroseomonas lacus</name>
    <dbReference type="NCBI Taxonomy" id="287609"/>
    <lineage>
        <taxon>Bacteria</taxon>
        <taxon>Pseudomonadati</taxon>
        <taxon>Pseudomonadota</taxon>
        <taxon>Alphaproteobacteria</taxon>
        <taxon>Acetobacterales</taxon>
        <taxon>Acetobacteraceae</taxon>
        <taxon>Neoroseomonas</taxon>
    </lineage>
</organism>
<dbReference type="InterPro" id="IPR045090">
    <property type="entry name" value="Pept_M3A_M3B"/>
</dbReference>
<dbReference type="InterPro" id="IPR001567">
    <property type="entry name" value="Pept_M3A_M3B_dom"/>
</dbReference>
<dbReference type="GO" id="GO:0006518">
    <property type="term" value="P:peptide metabolic process"/>
    <property type="evidence" value="ECO:0007669"/>
    <property type="project" value="TreeGrafter"/>
</dbReference>
<proteinExistence type="inferred from homology"/>
<dbReference type="CDD" id="cd09606">
    <property type="entry name" value="M3B_PepF"/>
    <property type="match status" value="1"/>
</dbReference>
<dbReference type="NCBIfam" id="TIGR02289">
    <property type="entry name" value="M3_not_pepF"/>
    <property type="match status" value="1"/>
</dbReference>
<reference evidence="8" key="2">
    <citation type="submission" date="2020-09" db="EMBL/GenBank/DDBJ databases">
        <authorList>
            <person name="Sun Q."/>
            <person name="Zhou Y."/>
        </authorList>
    </citation>
    <scope>NUCLEOTIDE SEQUENCE</scope>
    <source>
        <strain evidence="8">CGMCC 1.3617</strain>
    </source>
</reference>
<dbReference type="InterPro" id="IPR011976">
    <property type="entry name" value="Pept_M3B_oligopep-rel"/>
</dbReference>
<evidence type="ECO:0000256" key="5">
    <source>
        <dbReference type="ARBA" id="ARBA00023049"/>
    </source>
</evidence>
<gene>
    <name evidence="8" type="ORF">GCM10011320_48460</name>
</gene>
<keyword evidence="4 6" id="KW-0862">Zinc</keyword>
<dbReference type="GO" id="GO:0006508">
    <property type="term" value="P:proteolysis"/>
    <property type="evidence" value="ECO:0007669"/>
    <property type="project" value="UniProtKB-KW"/>
</dbReference>
<dbReference type="GO" id="GO:0004222">
    <property type="term" value="F:metalloendopeptidase activity"/>
    <property type="evidence" value="ECO:0007669"/>
    <property type="project" value="InterPro"/>
</dbReference>
<feature type="domain" description="Peptidase M3A/M3B catalytic" evidence="7">
    <location>
        <begin position="316"/>
        <end position="555"/>
    </location>
</feature>
<dbReference type="PANTHER" id="PTHR11804:SF28">
    <property type="entry name" value="OLIGOENDOPEPTIDASE F"/>
    <property type="match status" value="1"/>
</dbReference>
<keyword evidence="3 6" id="KW-0378">Hydrolase</keyword>
<reference evidence="8" key="1">
    <citation type="journal article" date="2014" name="Int. J. Syst. Evol. Microbiol.">
        <title>Complete genome sequence of Corynebacterium casei LMG S-19264T (=DSM 44701T), isolated from a smear-ripened cheese.</title>
        <authorList>
            <consortium name="US DOE Joint Genome Institute (JGI-PGF)"/>
            <person name="Walter F."/>
            <person name="Albersmeier A."/>
            <person name="Kalinowski J."/>
            <person name="Ruckert C."/>
        </authorList>
    </citation>
    <scope>NUCLEOTIDE SEQUENCE</scope>
    <source>
        <strain evidence="8">CGMCC 1.3617</strain>
    </source>
</reference>
<dbReference type="GO" id="GO:0046872">
    <property type="term" value="F:metal ion binding"/>
    <property type="evidence" value="ECO:0007669"/>
    <property type="project" value="UniProtKB-UniRule"/>
</dbReference>
<accession>A0A917NXJ5</accession>
<evidence type="ECO:0000256" key="2">
    <source>
        <dbReference type="ARBA" id="ARBA00022723"/>
    </source>
</evidence>
<name>A0A917NXJ5_9PROT</name>
<dbReference type="Proteomes" id="UP000661507">
    <property type="component" value="Unassembled WGS sequence"/>
</dbReference>